<dbReference type="InterPro" id="IPR050192">
    <property type="entry name" value="CopG/NikR_regulator"/>
</dbReference>
<evidence type="ECO:0000259" key="11">
    <source>
        <dbReference type="Pfam" id="PF08753"/>
    </source>
</evidence>
<dbReference type="Pfam" id="PF08753">
    <property type="entry name" value="NikR_C"/>
    <property type="match status" value="1"/>
</dbReference>
<dbReference type="GO" id="GO:0003700">
    <property type="term" value="F:DNA-binding transcription factor activity"/>
    <property type="evidence" value="ECO:0007669"/>
    <property type="project" value="UniProtKB-UniRule"/>
</dbReference>
<feature type="binding site" evidence="8">
    <location>
        <position position="96"/>
    </location>
    <ligand>
        <name>Ni(2+)</name>
        <dbReference type="ChEBI" id="CHEBI:49786"/>
    </ligand>
</feature>
<dbReference type="InterPro" id="IPR022988">
    <property type="entry name" value="Ni_resp_reg_NikR"/>
</dbReference>
<dbReference type="SUPFAM" id="SSF47598">
    <property type="entry name" value="Ribbon-helix-helix"/>
    <property type="match status" value="1"/>
</dbReference>
<comment type="function">
    <text evidence="1 8">Transcriptional regulator.</text>
</comment>
<dbReference type="NCBIfam" id="NF002815">
    <property type="entry name" value="PRK02967.1"/>
    <property type="match status" value="1"/>
</dbReference>
<keyword evidence="7 8" id="KW-0804">Transcription</keyword>
<dbReference type="NCBIfam" id="NF003381">
    <property type="entry name" value="PRK04460.1"/>
    <property type="match status" value="1"/>
</dbReference>
<dbReference type="GO" id="GO:0003677">
    <property type="term" value="F:DNA binding"/>
    <property type="evidence" value="ECO:0007669"/>
    <property type="project" value="UniProtKB-KW"/>
</dbReference>
<feature type="compositionally biased region" description="Basic and acidic residues" evidence="9">
    <location>
        <begin position="135"/>
        <end position="152"/>
    </location>
</feature>
<dbReference type="RefSeq" id="WP_116669123.1">
    <property type="nucleotide sequence ID" value="NZ_CALIUN010000012.1"/>
</dbReference>
<gene>
    <name evidence="12" type="ORF">MBBWO_02940</name>
</gene>
<dbReference type="GO" id="GO:0016151">
    <property type="term" value="F:nickel cation binding"/>
    <property type="evidence" value="ECO:0007669"/>
    <property type="project" value="UniProtKB-UniRule"/>
</dbReference>
<dbReference type="GO" id="GO:0010045">
    <property type="term" value="P:response to nickel cation"/>
    <property type="evidence" value="ECO:0007669"/>
    <property type="project" value="InterPro"/>
</dbReference>
<dbReference type="AlphaFoldDB" id="A0A2U1S8T9"/>
<keyword evidence="4 8" id="KW-0479">Metal-binding</keyword>
<evidence type="ECO:0000256" key="2">
    <source>
        <dbReference type="ARBA" id="ARBA00008478"/>
    </source>
</evidence>
<dbReference type="CDD" id="cd22231">
    <property type="entry name" value="RHH_NikR_HicB-like"/>
    <property type="match status" value="1"/>
</dbReference>
<dbReference type="PANTHER" id="PTHR34719:SF2">
    <property type="entry name" value="NICKEL-RESPONSIVE REGULATOR"/>
    <property type="match status" value="1"/>
</dbReference>
<evidence type="ECO:0000256" key="8">
    <source>
        <dbReference type="HAMAP-Rule" id="MF_00476"/>
    </source>
</evidence>
<dbReference type="InterPro" id="IPR014864">
    <property type="entry name" value="TF_NikR_Ni-bd_C"/>
</dbReference>
<comment type="similarity">
    <text evidence="2 8">Belongs to the transcriptional regulatory CopG/NikR family.</text>
</comment>
<keyword evidence="5 8" id="KW-0805">Transcription regulation</keyword>
<feature type="binding site" evidence="8">
    <location>
        <position position="90"/>
    </location>
    <ligand>
        <name>Ni(2+)</name>
        <dbReference type="ChEBI" id="CHEBI:49786"/>
    </ligand>
</feature>
<dbReference type="SUPFAM" id="SSF55021">
    <property type="entry name" value="ACT-like"/>
    <property type="match status" value="1"/>
</dbReference>
<evidence type="ECO:0000256" key="4">
    <source>
        <dbReference type="ARBA" id="ARBA00022723"/>
    </source>
</evidence>
<dbReference type="InterPro" id="IPR002145">
    <property type="entry name" value="CopG"/>
</dbReference>
<evidence type="ECO:0000256" key="7">
    <source>
        <dbReference type="ARBA" id="ARBA00023163"/>
    </source>
</evidence>
<dbReference type="Pfam" id="PF01402">
    <property type="entry name" value="RHH_1"/>
    <property type="match status" value="1"/>
</dbReference>
<dbReference type="Gene3D" id="3.30.70.1150">
    <property type="entry name" value="ACT-like. Chain A, domain 2"/>
    <property type="match status" value="1"/>
</dbReference>
<feature type="binding site" evidence="8">
    <location>
        <position position="77"/>
    </location>
    <ligand>
        <name>Ni(2+)</name>
        <dbReference type="ChEBI" id="CHEBI:49786"/>
    </ligand>
</feature>
<sequence length="152" mass="18011">MMRISMSLPKKLLADFDDVLKERGYQSRSKGIRDALQDYIVRYQWMNEMEGERIGIITIIYDHHYTGVMENLAEIQHNFRNEINASMHIHMTEKYCMEIIVVNGDINEIRELTEKMMRLKGVEHVKLTSTANGEEFSKNNPDHDHHDHDHFH</sequence>
<evidence type="ECO:0000256" key="1">
    <source>
        <dbReference type="ARBA" id="ARBA00002339"/>
    </source>
</evidence>
<proteinExistence type="inferred from homology"/>
<dbReference type="HAMAP" id="MF_00476">
    <property type="entry name" value="NikR"/>
    <property type="match status" value="1"/>
</dbReference>
<evidence type="ECO:0000256" key="6">
    <source>
        <dbReference type="ARBA" id="ARBA00023125"/>
    </source>
</evidence>
<evidence type="ECO:0000256" key="5">
    <source>
        <dbReference type="ARBA" id="ARBA00023015"/>
    </source>
</evidence>
<feature type="domain" description="Ribbon-helix-helix protein CopG" evidence="10">
    <location>
        <begin position="2"/>
        <end position="43"/>
    </location>
</feature>
<comment type="caution">
    <text evidence="12">The sequence shown here is derived from an EMBL/GenBank/DDBJ whole genome shotgun (WGS) entry which is preliminary data.</text>
</comment>
<evidence type="ECO:0000259" key="10">
    <source>
        <dbReference type="Pfam" id="PF01402"/>
    </source>
</evidence>
<feature type="binding site" evidence="8">
    <location>
        <position position="88"/>
    </location>
    <ligand>
        <name>Ni(2+)</name>
        <dbReference type="ChEBI" id="CHEBI:49786"/>
    </ligand>
</feature>
<evidence type="ECO:0000313" key="12">
    <source>
        <dbReference type="EMBL" id="PWB86583.1"/>
    </source>
</evidence>
<keyword evidence="13" id="KW-1185">Reference proteome</keyword>
<evidence type="ECO:0000256" key="3">
    <source>
        <dbReference type="ARBA" id="ARBA00022596"/>
    </source>
</evidence>
<dbReference type="NCBIfam" id="NF002169">
    <property type="entry name" value="PRK01002.1"/>
    <property type="match status" value="1"/>
</dbReference>
<evidence type="ECO:0000256" key="9">
    <source>
        <dbReference type="SAM" id="MobiDB-lite"/>
    </source>
</evidence>
<keyword evidence="6 8" id="KW-0238">DNA-binding</keyword>
<dbReference type="InterPro" id="IPR027271">
    <property type="entry name" value="Acetolactate_synth/TF_NikR_C"/>
</dbReference>
<reference evidence="12 13" key="1">
    <citation type="submission" date="2017-03" db="EMBL/GenBank/DDBJ databases">
        <title>Genome sequence of Methanobrevibacter wosei.</title>
        <authorList>
            <person name="Poehlein A."/>
            <person name="Seedorf H."/>
            <person name="Daniel R."/>
        </authorList>
    </citation>
    <scope>NUCLEOTIDE SEQUENCE [LARGE SCALE GENOMIC DNA]</scope>
    <source>
        <strain evidence="12 13">DSM 11979</strain>
    </source>
</reference>
<comment type="cofactor">
    <cofactor evidence="8">
        <name>Ni(2+)</name>
        <dbReference type="ChEBI" id="CHEBI:49786"/>
    </cofactor>
    <text evidence="8">Binds 1 nickel ion per subunit.</text>
</comment>
<dbReference type="InterPro" id="IPR045865">
    <property type="entry name" value="ACT-like_dom_sf"/>
</dbReference>
<evidence type="ECO:0000313" key="13">
    <source>
        <dbReference type="Proteomes" id="UP000245577"/>
    </source>
</evidence>
<dbReference type="PANTHER" id="PTHR34719">
    <property type="entry name" value="NICKEL-RESPONSIVE REGULATOR"/>
    <property type="match status" value="1"/>
</dbReference>
<name>A0A2U1S8T9_9EURY</name>
<accession>A0A2U1S8T9</accession>
<feature type="region of interest" description="Disordered" evidence="9">
    <location>
        <begin position="130"/>
        <end position="152"/>
    </location>
</feature>
<dbReference type="EMBL" id="MZGU01000003">
    <property type="protein sequence ID" value="PWB86583.1"/>
    <property type="molecule type" value="Genomic_DNA"/>
</dbReference>
<feature type="domain" description="Transcription factor NikR nickel binding C-terminal" evidence="11">
    <location>
        <begin position="54"/>
        <end position="129"/>
    </location>
</feature>
<dbReference type="InterPro" id="IPR013321">
    <property type="entry name" value="Arc_rbn_hlx_hlx"/>
</dbReference>
<dbReference type="Proteomes" id="UP000245577">
    <property type="component" value="Unassembled WGS sequence"/>
</dbReference>
<organism evidence="12 13">
    <name type="scientific">Methanobrevibacter woesei</name>
    <dbReference type="NCBI Taxonomy" id="190976"/>
    <lineage>
        <taxon>Archaea</taxon>
        <taxon>Methanobacteriati</taxon>
        <taxon>Methanobacteriota</taxon>
        <taxon>Methanomada group</taxon>
        <taxon>Methanobacteria</taxon>
        <taxon>Methanobacteriales</taxon>
        <taxon>Methanobacteriaceae</taxon>
        <taxon>Methanobrevibacter</taxon>
    </lineage>
</organism>
<dbReference type="InterPro" id="IPR010985">
    <property type="entry name" value="Ribbon_hlx_hlx"/>
</dbReference>
<keyword evidence="3 8" id="KW-0533">Nickel</keyword>
<protein>
    <recommendedName>
        <fullName evidence="8">Putative nickel-responsive regulator</fullName>
    </recommendedName>
</protein>
<dbReference type="Gene3D" id="1.10.1220.10">
    <property type="entry name" value="Met repressor-like"/>
    <property type="match status" value="1"/>
</dbReference>